<organism evidence="1">
    <name type="scientific">marine sediment metagenome</name>
    <dbReference type="NCBI Taxonomy" id="412755"/>
    <lineage>
        <taxon>unclassified sequences</taxon>
        <taxon>metagenomes</taxon>
        <taxon>ecological metagenomes</taxon>
    </lineage>
</organism>
<protein>
    <recommendedName>
        <fullName evidence="2">Glycosyl transferase family 1 domain-containing protein</fullName>
    </recommendedName>
</protein>
<evidence type="ECO:0000313" key="1">
    <source>
        <dbReference type="EMBL" id="GAH85027.1"/>
    </source>
</evidence>
<sequence>MTYESGNADDLRKKILFLLNDKEKIKEMGKKARKFVEQELNPEHHYEKLITVYKRVIEESSSL</sequence>
<accession>X1ITK3</accession>
<proteinExistence type="predicted"/>
<comment type="caution">
    <text evidence="1">The sequence shown here is derived from an EMBL/GenBank/DDBJ whole genome shotgun (WGS) entry which is preliminary data.</text>
</comment>
<dbReference type="Gene3D" id="3.40.50.2000">
    <property type="entry name" value="Glycogen Phosphorylase B"/>
    <property type="match status" value="1"/>
</dbReference>
<dbReference type="SUPFAM" id="SSF53756">
    <property type="entry name" value="UDP-Glycosyltransferase/glycogen phosphorylase"/>
    <property type="match status" value="1"/>
</dbReference>
<dbReference type="EMBL" id="BARU01038471">
    <property type="protein sequence ID" value="GAH85027.1"/>
    <property type="molecule type" value="Genomic_DNA"/>
</dbReference>
<dbReference type="AlphaFoldDB" id="X1ITK3"/>
<name>X1ITK3_9ZZZZ</name>
<gene>
    <name evidence="1" type="ORF">S03H2_59795</name>
</gene>
<evidence type="ECO:0008006" key="2">
    <source>
        <dbReference type="Google" id="ProtNLM"/>
    </source>
</evidence>
<reference evidence="1" key="1">
    <citation type="journal article" date="2014" name="Front. Microbiol.">
        <title>High frequency of phylogenetically diverse reductive dehalogenase-homologous genes in deep subseafloor sedimentary metagenomes.</title>
        <authorList>
            <person name="Kawai M."/>
            <person name="Futagami T."/>
            <person name="Toyoda A."/>
            <person name="Takaki Y."/>
            <person name="Nishi S."/>
            <person name="Hori S."/>
            <person name="Arai W."/>
            <person name="Tsubouchi T."/>
            <person name="Morono Y."/>
            <person name="Uchiyama I."/>
            <person name="Ito T."/>
            <person name="Fujiyama A."/>
            <person name="Inagaki F."/>
            <person name="Takami H."/>
        </authorList>
    </citation>
    <scope>NUCLEOTIDE SEQUENCE</scope>
    <source>
        <strain evidence="1">Expedition CK06-06</strain>
    </source>
</reference>